<name>A0A1V2GK38_ECOLX</name>
<protein>
    <submittedName>
        <fullName evidence="1">Uncharacterized protein</fullName>
    </submittedName>
</protein>
<comment type="caution">
    <text evidence="1">The sequence shown here is derived from an EMBL/GenBank/DDBJ whole genome shotgun (WGS) entry which is preliminary data.</text>
</comment>
<sequence>MDIHAKRVGSPLYKIIMYLNKYEEDTLEDIKLQFLLKNLKTHFKKLFYMITYINKIQKDAEFIRKHDATSIVSISAIEYCYYKISTIWDIAYQIADKLIFPTKKNGNKYDYLENHFQQYAQEFPDLNLKWYKDFNKIRNKIVHGGITVNPYYVNDDNIKTKICFQAYDSDLNDLIQPHMMYSNRFNNNINFADYYFTFYTHLLYSYLFDFFDFVLLELNKDKSHDLDNLILDDIPHKLFGAHHETWLLSDVDQFMKITREMISLQIADGCLNKIEKIPSSDIEHFFNNFPFCLMTKVSSGDWVLVEDKAAETQSSDT</sequence>
<dbReference type="AlphaFoldDB" id="A0A1V2GK38"/>
<evidence type="ECO:0000313" key="2">
    <source>
        <dbReference type="Proteomes" id="UP000188967"/>
    </source>
</evidence>
<accession>A0A1V2GK38</accession>
<dbReference type="RefSeq" id="WP_076794743.1">
    <property type="nucleotide sequence ID" value="NZ_JAOVUT010000024.1"/>
</dbReference>
<gene>
    <name evidence="1" type="ORF">BXT93_03765</name>
</gene>
<evidence type="ECO:0000313" key="1">
    <source>
        <dbReference type="EMBL" id="ONG36287.1"/>
    </source>
</evidence>
<dbReference type="Proteomes" id="UP000188967">
    <property type="component" value="Unassembled WGS sequence"/>
</dbReference>
<organism evidence="1 2">
    <name type="scientific">Escherichia coli</name>
    <dbReference type="NCBI Taxonomy" id="562"/>
    <lineage>
        <taxon>Bacteria</taxon>
        <taxon>Pseudomonadati</taxon>
        <taxon>Pseudomonadota</taxon>
        <taxon>Gammaproteobacteria</taxon>
        <taxon>Enterobacterales</taxon>
        <taxon>Enterobacteriaceae</taxon>
        <taxon>Escherichia</taxon>
    </lineage>
</organism>
<reference evidence="1 2" key="1">
    <citation type="submission" date="2017-01" db="EMBL/GenBank/DDBJ databases">
        <title>Draft genome sequence of an E. coli strain isolated from human, in Amazon, Brazil.</title>
        <authorList>
            <person name="Moura Q."/>
            <person name="Fernandes M.R."/>
            <person name="Cerdeira L."/>
            <person name="Vianello M."/>
            <person name="Souza T.A."/>
            <person name="Ienne S."/>
            <person name="Lincopan N."/>
        </authorList>
    </citation>
    <scope>NUCLEOTIDE SEQUENCE [LARGE SCALE GENOMIC DNA]</scope>
    <source>
        <strain evidence="1 2">ICBEcBL-II-13</strain>
    </source>
</reference>
<dbReference type="EMBL" id="MTPS01000048">
    <property type="protein sequence ID" value="ONG36287.1"/>
    <property type="molecule type" value="Genomic_DNA"/>
</dbReference>
<proteinExistence type="predicted"/>